<evidence type="ECO:0000256" key="1">
    <source>
        <dbReference type="ARBA" id="ARBA00008779"/>
    </source>
</evidence>
<feature type="region of interest" description="Disordered" evidence="2">
    <location>
        <begin position="230"/>
        <end position="253"/>
    </location>
</feature>
<keyword evidence="3" id="KW-1133">Transmembrane helix</keyword>
<keyword evidence="3" id="KW-0472">Membrane</keyword>
<dbReference type="Gene3D" id="3.40.720.10">
    <property type="entry name" value="Alkaline Phosphatase, subunit A"/>
    <property type="match status" value="1"/>
</dbReference>
<feature type="region of interest" description="Disordered" evidence="2">
    <location>
        <begin position="629"/>
        <end position="649"/>
    </location>
</feature>
<evidence type="ECO:0000256" key="2">
    <source>
        <dbReference type="SAM" id="MobiDB-lite"/>
    </source>
</evidence>
<evidence type="ECO:0000313" key="6">
    <source>
        <dbReference type="Proteomes" id="UP001158067"/>
    </source>
</evidence>
<dbReference type="EMBL" id="FXUG01000012">
    <property type="protein sequence ID" value="SMP69497.1"/>
    <property type="molecule type" value="Genomic_DNA"/>
</dbReference>
<feature type="transmembrane region" description="Helical" evidence="3">
    <location>
        <begin position="137"/>
        <end position="155"/>
    </location>
</feature>
<dbReference type="PANTHER" id="PTHR42693:SF33">
    <property type="entry name" value="ARYLSULFATASE"/>
    <property type="match status" value="1"/>
</dbReference>
<keyword evidence="3" id="KW-0812">Transmembrane</keyword>
<dbReference type="InterPro" id="IPR050738">
    <property type="entry name" value="Sulfatase"/>
</dbReference>
<keyword evidence="6" id="KW-1185">Reference proteome</keyword>
<organism evidence="5 6">
    <name type="scientific">Neorhodopirellula lusitana</name>
    <dbReference type="NCBI Taxonomy" id="445327"/>
    <lineage>
        <taxon>Bacteria</taxon>
        <taxon>Pseudomonadati</taxon>
        <taxon>Planctomycetota</taxon>
        <taxon>Planctomycetia</taxon>
        <taxon>Pirellulales</taxon>
        <taxon>Pirellulaceae</taxon>
        <taxon>Neorhodopirellula</taxon>
    </lineage>
</organism>
<protein>
    <recommendedName>
        <fullName evidence="4">Sulfatase N-terminal domain-containing protein</fullName>
    </recommendedName>
</protein>
<evidence type="ECO:0000256" key="3">
    <source>
        <dbReference type="SAM" id="Phobius"/>
    </source>
</evidence>
<dbReference type="RefSeq" id="WP_283434182.1">
    <property type="nucleotide sequence ID" value="NZ_FXUG01000012.1"/>
</dbReference>
<proteinExistence type="inferred from homology"/>
<accession>A0ABY1QG07</accession>
<feature type="transmembrane region" description="Helical" evidence="3">
    <location>
        <begin position="95"/>
        <end position="116"/>
    </location>
</feature>
<dbReference type="PANTHER" id="PTHR42693">
    <property type="entry name" value="ARYLSULFATASE FAMILY MEMBER"/>
    <property type="match status" value="1"/>
</dbReference>
<feature type="transmembrane region" description="Helical" evidence="3">
    <location>
        <begin position="44"/>
        <end position="64"/>
    </location>
</feature>
<evidence type="ECO:0000259" key="4">
    <source>
        <dbReference type="Pfam" id="PF00884"/>
    </source>
</evidence>
<sequence length="674" mass="74105">MRADYFADGASGFLLTILECLAVQGIPLVLLIGWSVIRTTTPTSLILCGFGFLPAFFGLDSIAFKLTGQHFASARFLEIAREVPIGIVQFISPGVLLPIAVCLGSLAVCGCLLWLLEKRLARHWHINNRWDIKYLRATTALWLAATCIAVLVFAWTSGDLIARRFDETATRWKSEPTRHPLIALGWLATPKPIADSSDAEPPLAFSARQLNPAIDQRISQMRMNVIVPATAPDDKPLDTRPPNITRPPDIARPDKTTQHPDVLIIIAESLRSELLDPAIMPNVHGLTQNGLWLRQHYSGGNASSLGVFSIVSGLEAAWFYKSEVRFAPPMNRLFRQAGYELGFFASTNDWATFQMDAFLSDRQYDVFQDEPFTGLDADQRAIESARQFLNTEANRPPRLAVLCLYGTHAPFWSDKRLATDQPAASDTYPIPFPASLRTEVWNRYRNAARTLDASLAKLVNHPKHSSGSASTRGRVIVFTGDHGESFGEDGTIGHGLKLSQAQTQTAAVIASLQDPNQPASKHSVPHAEIRSPTSHADILPTLLSACGLKISMPGLLDGTDLTNRQFDAPSNFLQQRPISIAGYVGKEILILAPNHSGARAKDRFGLRCRCSLVEGEVSVKNWVNRVGSPHISNPHASNPHAPKEPSDRTHANELLRQWISRIGLVSEGPEEFSP</sequence>
<name>A0ABY1QG07_9BACT</name>
<comment type="similarity">
    <text evidence="1">Belongs to the sulfatase family.</text>
</comment>
<dbReference type="Pfam" id="PF00884">
    <property type="entry name" value="Sulfatase"/>
    <property type="match status" value="1"/>
</dbReference>
<evidence type="ECO:0000313" key="5">
    <source>
        <dbReference type="EMBL" id="SMP69497.1"/>
    </source>
</evidence>
<feature type="domain" description="Sulfatase N-terminal" evidence="4">
    <location>
        <begin position="260"/>
        <end position="547"/>
    </location>
</feature>
<reference evidence="5 6" key="1">
    <citation type="submission" date="2017-05" db="EMBL/GenBank/DDBJ databases">
        <authorList>
            <person name="Varghese N."/>
            <person name="Submissions S."/>
        </authorList>
    </citation>
    <scope>NUCLEOTIDE SEQUENCE [LARGE SCALE GENOMIC DNA]</scope>
    <source>
        <strain evidence="5 6">DSM 25457</strain>
    </source>
</reference>
<dbReference type="Proteomes" id="UP001158067">
    <property type="component" value="Unassembled WGS sequence"/>
</dbReference>
<dbReference type="SUPFAM" id="SSF53649">
    <property type="entry name" value="Alkaline phosphatase-like"/>
    <property type="match status" value="1"/>
</dbReference>
<feature type="transmembrane region" description="Helical" evidence="3">
    <location>
        <begin position="12"/>
        <end position="37"/>
    </location>
</feature>
<gene>
    <name evidence="5" type="ORF">SAMN06265222_11244</name>
</gene>
<dbReference type="InterPro" id="IPR000917">
    <property type="entry name" value="Sulfatase_N"/>
</dbReference>
<comment type="caution">
    <text evidence="5">The sequence shown here is derived from an EMBL/GenBank/DDBJ whole genome shotgun (WGS) entry which is preliminary data.</text>
</comment>
<dbReference type="InterPro" id="IPR017850">
    <property type="entry name" value="Alkaline_phosphatase_core_sf"/>
</dbReference>